<feature type="region of interest" description="Disordered" evidence="4">
    <location>
        <begin position="224"/>
        <end position="290"/>
    </location>
</feature>
<feature type="compositionally biased region" description="Basic residues" evidence="4">
    <location>
        <begin position="230"/>
        <end position="242"/>
    </location>
</feature>
<evidence type="ECO:0000256" key="1">
    <source>
        <dbReference type="ARBA" id="ARBA00004906"/>
    </source>
</evidence>
<dbReference type="InterPro" id="IPR011333">
    <property type="entry name" value="SKP1/BTB/POZ_sf"/>
</dbReference>
<reference evidence="7" key="2">
    <citation type="submission" date="2023-05" db="EMBL/GenBank/DDBJ databases">
        <authorList>
            <person name="Schelkunov M.I."/>
        </authorList>
    </citation>
    <scope>NUCLEOTIDE SEQUENCE</scope>
    <source>
        <strain evidence="7">Hsosn_3</strain>
        <tissue evidence="7">Leaf</tissue>
    </source>
</reference>
<evidence type="ECO:0000256" key="2">
    <source>
        <dbReference type="ARBA" id="ARBA00009993"/>
    </source>
</evidence>
<dbReference type="Proteomes" id="UP001237642">
    <property type="component" value="Unassembled WGS sequence"/>
</dbReference>
<feature type="domain" description="SKP1 component POZ" evidence="6">
    <location>
        <begin position="27"/>
        <end position="88"/>
    </location>
</feature>
<dbReference type="Pfam" id="PF03931">
    <property type="entry name" value="Skp1_POZ"/>
    <property type="match status" value="1"/>
</dbReference>
<evidence type="ECO:0000313" key="7">
    <source>
        <dbReference type="EMBL" id="KAK1392298.1"/>
    </source>
</evidence>
<dbReference type="EMBL" id="JAUIZM010000003">
    <property type="protein sequence ID" value="KAK1392298.1"/>
    <property type="molecule type" value="Genomic_DNA"/>
</dbReference>
<dbReference type="GO" id="GO:0006511">
    <property type="term" value="P:ubiquitin-dependent protein catabolic process"/>
    <property type="evidence" value="ECO:0007669"/>
    <property type="project" value="InterPro"/>
</dbReference>
<organism evidence="7 8">
    <name type="scientific">Heracleum sosnowskyi</name>
    <dbReference type="NCBI Taxonomy" id="360622"/>
    <lineage>
        <taxon>Eukaryota</taxon>
        <taxon>Viridiplantae</taxon>
        <taxon>Streptophyta</taxon>
        <taxon>Embryophyta</taxon>
        <taxon>Tracheophyta</taxon>
        <taxon>Spermatophyta</taxon>
        <taxon>Magnoliopsida</taxon>
        <taxon>eudicotyledons</taxon>
        <taxon>Gunneridae</taxon>
        <taxon>Pentapetalae</taxon>
        <taxon>asterids</taxon>
        <taxon>campanulids</taxon>
        <taxon>Apiales</taxon>
        <taxon>Apiaceae</taxon>
        <taxon>Apioideae</taxon>
        <taxon>apioid superclade</taxon>
        <taxon>Tordylieae</taxon>
        <taxon>Tordyliinae</taxon>
        <taxon>Heracleum</taxon>
    </lineage>
</organism>
<comment type="similarity">
    <text evidence="2">Belongs to the SKP1 family.</text>
</comment>
<evidence type="ECO:0000259" key="6">
    <source>
        <dbReference type="Pfam" id="PF03931"/>
    </source>
</evidence>
<feature type="domain" description="SKP1 component dimerisation" evidence="5">
    <location>
        <begin position="125"/>
        <end position="161"/>
    </location>
</feature>
<accession>A0AAD8N2C5</accession>
<evidence type="ECO:0000313" key="8">
    <source>
        <dbReference type="Proteomes" id="UP001237642"/>
    </source>
</evidence>
<sequence>MSDNFVAYTMSKVEREVKKPETMKSYVWIQTADGSIQEVEQDVAMLCPTIDDEMKLGLGSSKDNPISLLPRVRATSLSLVFDYCRYHQVRCFDQDHKAFDENFLQMDTRRLCELITLSNYLQLRPLIDCTCEAMAQRISNNSTEEIWHMLNLRDDLPEVEKLESRGHSAYDARIRLLEKLYKKKKQTVVKEIEDLKNFMAGLKARQHEDGRKIDDLVSFINGGDGDTQTSKKKKNRKKRAQKKASSSVSSSSSKGSALKKVIESHDEDSSAFDSTNISGPTADTLKLPGTRNETFNVEEDDHCDLDPALKEAIHREIVEFARRLNLNYADLI</sequence>
<protein>
    <submittedName>
        <fullName evidence="7">Skp1 domain-containing protein</fullName>
    </submittedName>
</protein>
<dbReference type="Gene3D" id="3.30.710.10">
    <property type="entry name" value="Potassium Channel Kv1.1, Chain A"/>
    <property type="match status" value="1"/>
</dbReference>
<feature type="compositionally biased region" description="Polar residues" evidence="4">
    <location>
        <begin position="271"/>
        <end position="281"/>
    </location>
</feature>
<proteinExistence type="inferred from homology"/>
<comment type="pathway">
    <text evidence="1">Protein modification; protein ubiquitination.</text>
</comment>
<name>A0AAD8N2C5_9APIA</name>
<dbReference type="InterPro" id="IPR016897">
    <property type="entry name" value="SKP1"/>
</dbReference>
<reference evidence="7" key="1">
    <citation type="submission" date="2023-02" db="EMBL/GenBank/DDBJ databases">
        <title>Genome of toxic invasive species Heracleum sosnowskyi carries increased number of genes despite the absence of recent whole-genome duplications.</title>
        <authorList>
            <person name="Schelkunov M."/>
            <person name="Shtratnikova V."/>
            <person name="Makarenko M."/>
            <person name="Klepikova A."/>
            <person name="Omelchenko D."/>
            <person name="Novikova G."/>
            <person name="Obukhova E."/>
            <person name="Bogdanov V."/>
            <person name="Penin A."/>
            <person name="Logacheva M."/>
        </authorList>
    </citation>
    <scope>NUCLEOTIDE SEQUENCE</scope>
    <source>
        <strain evidence="7">Hsosn_3</strain>
        <tissue evidence="7">Leaf</tissue>
    </source>
</reference>
<keyword evidence="8" id="KW-1185">Reference proteome</keyword>
<evidence type="ECO:0000256" key="3">
    <source>
        <dbReference type="ARBA" id="ARBA00022786"/>
    </source>
</evidence>
<gene>
    <name evidence="7" type="ORF">POM88_011354</name>
</gene>
<dbReference type="SUPFAM" id="SSF54695">
    <property type="entry name" value="POZ domain"/>
    <property type="match status" value="1"/>
</dbReference>
<feature type="compositionally biased region" description="Low complexity" evidence="4">
    <location>
        <begin position="243"/>
        <end position="259"/>
    </location>
</feature>
<dbReference type="GO" id="GO:0009867">
    <property type="term" value="P:jasmonic acid mediated signaling pathway"/>
    <property type="evidence" value="ECO:0007669"/>
    <property type="project" value="UniProtKB-ARBA"/>
</dbReference>
<dbReference type="PANTHER" id="PTHR11165">
    <property type="entry name" value="SKP1"/>
    <property type="match status" value="1"/>
</dbReference>
<dbReference type="SMART" id="SM00512">
    <property type="entry name" value="Skp1"/>
    <property type="match status" value="1"/>
</dbReference>
<evidence type="ECO:0000256" key="4">
    <source>
        <dbReference type="SAM" id="MobiDB-lite"/>
    </source>
</evidence>
<evidence type="ECO:0000259" key="5">
    <source>
        <dbReference type="Pfam" id="PF01466"/>
    </source>
</evidence>
<comment type="caution">
    <text evidence="7">The sequence shown here is derived from an EMBL/GenBank/DDBJ whole genome shotgun (WGS) entry which is preliminary data.</text>
</comment>
<dbReference type="SUPFAM" id="SSF81382">
    <property type="entry name" value="Skp1 dimerisation domain-like"/>
    <property type="match status" value="1"/>
</dbReference>
<dbReference type="AlphaFoldDB" id="A0AAD8N2C5"/>
<dbReference type="InterPro" id="IPR001232">
    <property type="entry name" value="SKP1-like"/>
</dbReference>
<dbReference type="InterPro" id="IPR016072">
    <property type="entry name" value="Skp1_comp_dimer"/>
</dbReference>
<dbReference type="InterPro" id="IPR016073">
    <property type="entry name" value="Skp1_comp_POZ"/>
</dbReference>
<dbReference type="Pfam" id="PF01466">
    <property type="entry name" value="Skp1"/>
    <property type="match status" value="1"/>
</dbReference>
<keyword evidence="3" id="KW-0833">Ubl conjugation pathway</keyword>
<dbReference type="InterPro" id="IPR036296">
    <property type="entry name" value="SKP1-like_dim_sf"/>
</dbReference>